<dbReference type="AlphaFoldDB" id="A0AAD6VL73"/>
<organism evidence="1 2">
    <name type="scientific">Mycena pura</name>
    <dbReference type="NCBI Taxonomy" id="153505"/>
    <lineage>
        <taxon>Eukaryota</taxon>
        <taxon>Fungi</taxon>
        <taxon>Dikarya</taxon>
        <taxon>Basidiomycota</taxon>
        <taxon>Agaricomycotina</taxon>
        <taxon>Agaricomycetes</taxon>
        <taxon>Agaricomycetidae</taxon>
        <taxon>Agaricales</taxon>
        <taxon>Marasmiineae</taxon>
        <taxon>Mycenaceae</taxon>
        <taxon>Mycena</taxon>
    </lineage>
</organism>
<evidence type="ECO:0000313" key="2">
    <source>
        <dbReference type="Proteomes" id="UP001219525"/>
    </source>
</evidence>
<keyword evidence="2" id="KW-1185">Reference proteome</keyword>
<protein>
    <submittedName>
        <fullName evidence="1">Uncharacterized protein</fullName>
    </submittedName>
</protein>
<accession>A0AAD6VL73</accession>
<sequence length="104" mass="11789">TIDDIDIQQAYAGQQHFDGYARAVKHGVARKATFDQRILDSKEGDVIFAPGDLVQDLDPKYKKTFLTSKKILPEWSGAFRVKERLLNSYIIETIYGQELDGVGR</sequence>
<evidence type="ECO:0000313" key="1">
    <source>
        <dbReference type="EMBL" id="KAJ7216102.1"/>
    </source>
</evidence>
<name>A0AAD6VL73_9AGAR</name>
<proteinExistence type="predicted"/>
<dbReference type="EMBL" id="JARJCW010000016">
    <property type="protein sequence ID" value="KAJ7216102.1"/>
    <property type="molecule type" value="Genomic_DNA"/>
</dbReference>
<reference evidence="1" key="1">
    <citation type="submission" date="2023-03" db="EMBL/GenBank/DDBJ databases">
        <title>Massive genome expansion in bonnet fungi (Mycena s.s.) driven by repeated elements and novel gene families across ecological guilds.</title>
        <authorList>
            <consortium name="Lawrence Berkeley National Laboratory"/>
            <person name="Harder C.B."/>
            <person name="Miyauchi S."/>
            <person name="Viragh M."/>
            <person name="Kuo A."/>
            <person name="Thoen E."/>
            <person name="Andreopoulos B."/>
            <person name="Lu D."/>
            <person name="Skrede I."/>
            <person name="Drula E."/>
            <person name="Henrissat B."/>
            <person name="Morin E."/>
            <person name="Kohler A."/>
            <person name="Barry K."/>
            <person name="LaButti K."/>
            <person name="Morin E."/>
            <person name="Salamov A."/>
            <person name="Lipzen A."/>
            <person name="Mereny Z."/>
            <person name="Hegedus B."/>
            <person name="Baldrian P."/>
            <person name="Stursova M."/>
            <person name="Weitz H."/>
            <person name="Taylor A."/>
            <person name="Grigoriev I.V."/>
            <person name="Nagy L.G."/>
            <person name="Martin F."/>
            <person name="Kauserud H."/>
        </authorList>
    </citation>
    <scope>NUCLEOTIDE SEQUENCE</scope>
    <source>
        <strain evidence="1">9144</strain>
    </source>
</reference>
<gene>
    <name evidence="1" type="ORF">GGX14DRAFT_359255</name>
</gene>
<comment type="caution">
    <text evidence="1">The sequence shown here is derived from an EMBL/GenBank/DDBJ whole genome shotgun (WGS) entry which is preliminary data.</text>
</comment>
<feature type="non-terminal residue" evidence="1">
    <location>
        <position position="1"/>
    </location>
</feature>
<dbReference type="Proteomes" id="UP001219525">
    <property type="component" value="Unassembled WGS sequence"/>
</dbReference>